<evidence type="ECO:0000313" key="9">
    <source>
        <dbReference type="Proteomes" id="UP000663887"/>
    </source>
</evidence>
<proteinExistence type="predicted"/>
<dbReference type="InterPro" id="IPR016160">
    <property type="entry name" value="Ald_DH_CS_CYS"/>
</dbReference>
<feature type="domain" description="Proline dehydrogenase" evidence="7">
    <location>
        <begin position="1"/>
        <end position="47"/>
    </location>
</feature>
<evidence type="ECO:0000256" key="5">
    <source>
        <dbReference type="ARBA" id="ARBA00048142"/>
    </source>
</evidence>
<keyword evidence="3" id="KW-0560">Oxidoreductase</keyword>
<dbReference type="EC" id="1.2.1.88" evidence="2"/>
<evidence type="ECO:0000256" key="2">
    <source>
        <dbReference type="ARBA" id="ARBA00012884"/>
    </source>
</evidence>
<keyword evidence="4" id="KW-0520">NAD</keyword>
<dbReference type="Pfam" id="PF01619">
    <property type="entry name" value="Pro_dh"/>
    <property type="match status" value="1"/>
</dbReference>
<dbReference type="GO" id="GO:0009898">
    <property type="term" value="C:cytoplasmic side of plasma membrane"/>
    <property type="evidence" value="ECO:0007669"/>
    <property type="project" value="TreeGrafter"/>
</dbReference>
<reference evidence="8" key="1">
    <citation type="submission" date="2021-02" db="EMBL/GenBank/DDBJ databases">
        <authorList>
            <person name="Nowell W R."/>
        </authorList>
    </citation>
    <scope>NUCLEOTIDE SEQUENCE</scope>
</reference>
<comment type="catalytic activity">
    <reaction evidence="5">
        <text>L-glutamate 5-semialdehyde + NAD(+) + H2O = L-glutamate + NADH + 2 H(+)</text>
        <dbReference type="Rhea" id="RHEA:30235"/>
        <dbReference type="ChEBI" id="CHEBI:15377"/>
        <dbReference type="ChEBI" id="CHEBI:15378"/>
        <dbReference type="ChEBI" id="CHEBI:29985"/>
        <dbReference type="ChEBI" id="CHEBI:57540"/>
        <dbReference type="ChEBI" id="CHEBI:57945"/>
        <dbReference type="ChEBI" id="CHEBI:58066"/>
        <dbReference type="EC" id="1.2.1.88"/>
    </reaction>
</comment>
<dbReference type="AlphaFoldDB" id="A0A816VEE6"/>
<dbReference type="EMBL" id="CAJNRG010010184">
    <property type="protein sequence ID" value="CAF2120001.1"/>
    <property type="molecule type" value="Genomic_DNA"/>
</dbReference>
<evidence type="ECO:0000259" key="7">
    <source>
        <dbReference type="Pfam" id="PF01619"/>
    </source>
</evidence>
<dbReference type="Gene3D" id="3.40.605.10">
    <property type="entry name" value="Aldehyde Dehydrogenase, Chain A, domain 1"/>
    <property type="match status" value="1"/>
</dbReference>
<dbReference type="InterPro" id="IPR029041">
    <property type="entry name" value="FAD-linked_oxidoreductase-like"/>
</dbReference>
<sequence length="503" mass="55419">MGDALHAQLVSNKANVRIYAPVGKSDDLLAYLMRRLLENGANSNFVSKVISSEVPLSDLSFNLHDKILSLLDTGNRIPLPENIYPNRKNAMGYDLGHKTNYDYLQEKVASYFSNIYKVASIIDGLETKTSKNSNELFCPGKIAEKLSDVYVANSTEIIQSLDSAYQEFNNWSETKVEVRADILEKISSCIEDNKFELYSLLIKEGRKSIHDAINEAIEAIDFCRYYASQAKLILRDRVLPGLTGERNILSMHARGVFVCISPWNFPLAIFVGQVVAALVAGNTVIAKPAGQTCVIANFVVKLMHKAGVPKSALQLVIASGGNISKYLLTDSRIAGVVFTGSCETSKAINLTLANRDNGIVPFIAETGGQNAMIVDSSALLEQVTDDVLASSFYSAGQRCSALRVLYVQEEIYDNLCNLIKEATETLKIGDTVDFSNDIGAVIDKNSCDNLGQHIDYMKKSGFSIYAHPQKDNLKDGNYFYPHIIEINSINDIPAEILDQYCIS</sequence>
<dbReference type="GO" id="GO:0010133">
    <property type="term" value="P:L-proline catabolic process to L-glutamate"/>
    <property type="evidence" value="ECO:0007669"/>
    <property type="project" value="TreeGrafter"/>
</dbReference>
<gene>
    <name evidence="8" type="ORF">XDN619_LOCUS22502</name>
</gene>
<organism evidence="8 9">
    <name type="scientific">Rotaria magnacalcarata</name>
    <dbReference type="NCBI Taxonomy" id="392030"/>
    <lineage>
        <taxon>Eukaryota</taxon>
        <taxon>Metazoa</taxon>
        <taxon>Spiralia</taxon>
        <taxon>Gnathifera</taxon>
        <taxon>Rotifera</taxon>
        <taxon>Eurotatoria</taxon>
        <taxon>Bdelloidea</taxon>
        <taxon>Philodinida</taxon>
        <taxon>Philodinidae</taxon>
        <taxon>Rotaria</taxon>
    </lineage>
</organism>
<dbReference type="Gene3D" id="3.40.309.10">
    <property type="entry name" value="Aldehyde Dehydrogenase, Chain A, domain 2"/>
    <property type="match status" value="1"/>
</dbReference>
<accession>A0A816VEE6</accession>
<dbReference type="Proteomes" id="UP000663887">
    <property type="component" value="Unassembled WGS sequence"/>
</dbReference>
<dbReference type="GO" id="GO:0003842">
    <property type="term" value="F:L-glutamate gamma-semialdehyde dehydrogenase activity"/>
    <property type="evidence" value="ECO:0007669"/>
    <property type="project" value="UniProtKB-EC"/>
</dbReference>
<protein>
    <recommendedName>
        <fullName evidence="2">L-glutamate gamma-semialdehyde dehydrogenase</fullName>
        <ecNumber evidence="2">1.2.1.88</ecNumber>
    </recommendedName>
</protein>
<dbReference type="InterPro" id="IPR015590">
    <property type="entry name" value="Aldehyde_DH_dom"/>
</dbReference>
<feature type="domain" description="Aldehyde dehydrogenase" evidence="6">
    <location>
        <begin position="132"/>
        <end position="485"/>
    </location>
</feature>
<dbReference type="InterPro" id="IPR002872">
    <property type="entry name" value="Proline_DH_dom"/>
</dbReference>
<dbReference type="Pfam" id="PF00171">
    <property type="entry name" value="Aldedh"/>
    <property type="match status" value="1"/>
</dbReference>
<dbReference type="PANTHER" id="PTHR42862:SF1">
    <property type="entry name" value="DELTA-1-PYRROLINE-5-CARBOXYLATE DEHYDROGENASE 2, ISOFORM A-RELATED"/>
    <property type="match status" value="1"/>
</dbReference>
<evidence type="ECO:0000256" key="3">
    <source>
        <dbReference type="ARBA" id="ARBA00023002"/>
    </source>
</evidence>
<dbReference type="PROSITE" id="PS00070">
    <property type="entry name" value="ALDEHYDE_DEHYDR_CYS"/>
    <property type="match status" value="1"/>
</dbReference>
<dbReference type="InterPro" id="IPR016163">
    <property type="entry name" value="Ald_DH_C"/>
</dbReference>
<dbReference type="InterPro" id="IPR016162">
    <property type="entry name" value="Ald_DH_N"/>
</dbReference>
<dbReference type="SUPFAM" id="SSF53720">
    <property type="entry name" value="ALDH-like"/>
    <property type="match status" value="1"/>
</dbReference>
<comment type="caution">
    <text evidence="8">The sequence shown here is derived from an EMBL/GenBank/DDBJ whole genome shotgun (WGS) entry which is preliminary data.</text>
</comment>
<evidence type="ECO:0000313" key="8">
    <source>
        <dbReference type="EMBL" id="CAF2120001.1"/>
    </source>
</evidence>
<dbReference type="SUPFAM" id="SSF51730">
    <property type="entry name" value="FAD-linked oxidoreductase"/>
    <property type="match status" value="1"/>
</dbReference>
<dbReference type="PANTHER" id="PTHR42862">
    <property type="entry name" value="DELTA-1-PYRROLINE-5-CARBOXYLATE DEHYDROGENASE 1, ISOFORM A-RELATED"/>
    <property type="match status" value="1"/>
</dbReference>
<dbReference type="InterPro" id="IPR016161">
    <property type="entry name" value="Ald_DH/histidinol_DH"/>
</dbReference>
<comment type="pathway">
    <text evidence="1">Amino-acid degradation; L-proline degradation into L-glutamate; L-glutamate from L-proline: step 2/2.</text>
</comment>
<evidence type="ECO:0000256" key="4">
    <source>
        <dbReference type="ARBA" id="ARBA00023027"/>
    </source>
</evidence>
<dbReference type="InterPro" id="IPR050485">
    <property type="entry name" value="Proline_metab_enzyme"/>
</dbReference>
<dbReference type="Gene3D" id="3.20.20.220">
    <property type="match status" value="1"/>
</dbReference>
<evidence type="ECO:0000259" key="6">
    <source>
        <dbReference type="Pfam" id="PF00171"/>
    </source>
</evidence>
<evidence type="ECO:0000256" key="1">
    <source>
        <dbReference type="ARBA" id="ARBA00004786"/>
    </source>
</evidence>
<name>A0A816VEE6_9BILA</name>